<dbReference type="Proteomes" id="UP000253594">
    <property type="component" value="Unassembled WGS sequence"/>
</dbReference>
<proteinExistence type="inferred from homology"/>
<dbReference type="Pfam" id="PF00860">
    <property type="entry name" value="Xan_ur_permease"/>
    <property type="match status" value="1"/>
</dbReference>
<evidence type="ECO:0000256" key="2">
    <source>
        <dbReference type="ARBA" id="ARBA00008821"/>
    </source>
</evidence>
<dbReference type="PROSITE" id="PS01116">
    <property type="entry name" value="XANTH_URACIL_PERMASE"/>
    <property type="match status" value="1"/>
</dbReference>
<evidence type="ECO:0000256" key="4">
    <source>
        <dbReference type="ARBA" id="ARBA00022692"/>
    </source>
</evidence>
<dbReference type="GO" id="GO:0015205">
    <property type="term" value="F:nucleobase transmembrane transporter activity"/>
    <property type="evidence" value="ECO:0007669"/>
    <property type="project" value="UniProtKB-ARBA"/>
</dbReference>
<keyword evidence="3" id="KW-0813">Transport</keyword>
<evidence type="ECO:0000256" key="1">
    <source>
        <dbReference type="ARBA" id="ARBA00004141"/>
    </source>
</evidence>
<dbReference type="AlphaFoldDB" id="A0A367MFJ1"/>
<feature type="transmembrane region" description="Helical" evidence="7">
    <location>
        <begin position="53"/>
        <end position="72"/>
    </location>
</feature>
<comment type="caution">
    <text evidence="8">The sequence shown here is derived from an EMBL/GenBank/DDBJ whole genome shotgun (WGS) entry which is preliminary data.</text>
</comment>
<evidence type="ECO:0000256" key="6">
    <source>
        <dbReference type="ARBA" id="ARBA00023136"/>
    </source>
</evidence>
<reference evidence="8 9" key="1">
    <citation type="submission" date="2018-07" db="EMBL/GenBank/DDBJ databases">
        <title>Mechanisms of high-level aminoglycoside resistance among Gram-negative pathogens in Brazil.</title>
        <authorList>
            <person name="Ballaben A.S."/>
            <person name="Darini A.L.C."/>
            <person name="Doi Y."/>
        </authorList>
    </citation>
    <scope>NUCLEOTIDE SEQUENCE [LARGE SCALE GENOMIC DNA]</scope>
    <source>
        <strain evidence="8 9">B2-305</strain>
    </source>
</reference>
<comment type="subcellular location">
    <subcellularLocation>
        <location evidence="1">Membrane</location>
        <topology evidence="1">Multi-pass membrane protein</topology>
    </subcellularLocation>
</comment>
<evidence type="ECO:0000313" key="8">
    <source>
        <dbReference type="EMBL" id="RCI75901.1"/>
    </source>
</evidence>
<dbReference type="InterPro" id="IPR006042">
    <property type="entry name" value="Xan_ur_permease"/>
</dbReference>
<sequence length="116" mass="12012">ITLAFVGKFGALLQSIPVPVMGGILCLLFGTIASVGMNTLIRHKVDLSEARNLVIVSVTLVFGIGGVLIGSGTGPDDIGLKGIALCAIVAIVLNLLLPGNDGWQNKALDEQHKDSH</sequence>
<dbReference type="GO" id="GO:0005886">
    <property type="term" value="C:plasma membrane"/>
    <property type="evidence" value="ECO:0007669"/>
    <property type="project" value="UniProtKB-ARBA"/>
</dbReference>
<evidence type="ECO:0000256" key="3">
    <source>
        <dbReference type="ARBA" id="ARBA00022448"/>
    </source>
</evidence>
<gene>
    <name evidence="8" type="ORF">DT376_05255</name>
</gene>
<feature type="transmembrane region" description="Helical" evidence="7">
    <location>
        <begin position="78"/>
        <end position="97"/>
    </location>
</feature>
<keyword evidence="5 7" id="KW-1133">Transmembrane helix</keyword>
<evidence type="ECO:0000256" key="5">
    <source>
        <dbReference type="ARBA" id="ARBA00022989"/>
    </source>
</evidence>
<organism evidence="8 9">
    <name type="scientific">Pseudomonas aeruginosa</name>
    <dbReference type="NCBI Taxonomy" id="287"/>
    <lineage>
        <taxon>Bacteria</taxon>
        <taxon>Pseudomonadati</taxon>
        <taxon>Pseudomonadota</taxon>
        <taxon>Gammaproteobacteria</taxon>
        <taxon>Pseudomonadales</taxon>
        <taxon>Pseudomonadaceae</taxon>
        <taxon>Pseudomonas</taxon>
    </lineage>
</organism>
<dbReference type="PANTHER" id="PTHR11119">
    <property type="entry name" value="XANTHINE-URACIL / VITAMIN C PERMEASE FAMILY MEMBER"/>
    <property type="match status" value="1"/>
</dbReference>
<evidence type="ECO:0000256" key="7">
    <source>
        <dbReference type="SAM" id="Phobius"/>
    </source>
</evidence>
<accession>A0A367MFJ1</accession>
<dbReference type="EMBL" id="QORE01000105">
    <property type="protein sequence ID" value="RCI75901.1"/>
    <property type="molecule type" value="Genomic_DNA"/>
</dbReference>
<keyword evidence="4 7" id="KW-0812">Transmembrane</keyword>
<protein>
    <submittedName>
        <fullName evidence="8">Uracil permease</fullName>
    </submittedName>
</protein>
<feature type="transmembrane region" description="Helical" evidence="7">
    <location>
        <begin position="20"/>
        <end position="41"/>
    </location>
</feature>
<comment type="similarity">
    <text evidence="2">Belongs to the nucleobase:cation symporter-2 (NCS2) (TC 2.A.40) family.</text>
</comment>
<keyword evidence="6 7" id="KW-0472">Membrane</keyword>
<feature type="non-terminal residue" evidence="8">
    <location>
        <position position="1"/>
    </location>
</feature>
<name>A0A367MFJ1_PSEAI</name>
<evidence type="ECO:0000313" key="9">
    <source>
        <dbReference type="Proteomes" id="UP000253594"/>
    </source>
</evidence>
<dbReference type="InterPro" id="IPR006043">
    <property type="entry name" value="NCS2"/>
</dbReference>